<proteinExistence type="inferred from homology"/>
<reference evidence="3" key="1">
    <citation type="submission" date="2023-09" db="EMBL/GenBank/DDBJ databases">
        <title>Flavobacterium sp. 20NA77.7 isolated from freshwater.</title>
        <authorList>
            <person name="Le V."/>
            <person name="Ko S.-R."/>
            <person name="Ahn C.-Y."/>
            <person name="Oh H.-M."/>
        </authorList>
    </citation>
    <scope>NUCLEOTIDE SEQUENCE</scope>
    <source>
        <strain evidence="3">20NA77.7</strain>
    </source>
</reference>
<sequence>MKKILSLCAFALVLISCQETTTSKADFKTGYIDTSILLEKYNKFTDANEKFKVKSEEMGRPIQAKAQQLEAEMANFQRAAQVNGEAWAQQKYGELQQRQQALLAEREQILGKIDGEAGKLKDSLVKEVKKYIENYGKKEGYDYIFTTSEMSVNVIYAKESYNLTEKILKKLNEEYKATAEKK</sequence>
<dbReference type="InterPro" id="IPR005632">
    <property type="entry name" value="Chaperone_Skp"/>
</dbReference>
<dbReference type="SMART" id="SM00935">
    <property type="entry name" value="OmpH"/>
    <property type="match status" value="1"/>
</dbReference>
<dbReference type="SUPFAM" id="SSF111384">
    <property type="entry name" value="OmpH-like"/>
    <property type="match status" value="1"/>
</dbReference>
<comment type="similarity">
    <text evidence="1">Belongs to the Skp family.</text>
</comment>
<organism evidence="3 4">
    <name type="scientific">Flavobacterium nakdongensis</name>
    <dbReference type="NCBI Taxonomy" id="3073563"/>
    <lineage>
        <taxon>Bacteria</taxon>
        <taxon>Pseudomonadati</taxon>
        <taxon>Bacteroidota</taxon>
        <taxon>Flavobacteriia</taxon>
        <taxon>Flavobacteriales</taxon>
        <taxon>Flavobacteriaceae</taxon>
        <taxon>Flavobacterium</taxon>
    </lineage>
</organism>
<dbReference type="InterPro" id="IPR024930">
    <property type="entry name" value="Skp_dom_sf"/>
</dbReference>
<evidence type="ECO:0000313" key="4">
    <source>
        <dbReference type="Proteomes" id="UP001180481"/>
    </source>
</evidence>
<dbReference type="PROSITE" id="PS51257">
    <property type="entry name" value="PROKAR_LIPOPROTEIN"/>
    <property type="match status" value="1"/>
</dbReference>
<dbReference type="PANTHER" id="PTHR35089:SF1">
    <property type="entry name" value="CHAPERONE PROTEIN SKP"/>
    <property type="match status" value="1"/>
</dbReference>
<dbReference type="EMBL" id="CP133721">
    <property type="protein sequence ID" value="WMW77847.1"/>
    <property type="molecule type" value="Genomic_DNA"/>
</dbReference>
<evidence type="ECO:0000256" key="1">
    <source>
        <dbReference type="ARBA" id="ARBA00009091"/>
    </source>
</evidence>
<keyword evidence="2" id="KW-0732">Signal</keyword>
<dbReference type="PANTHER" id="PTHR35089">
    <property type="entry name" value="CHAPERONE PROTEIN SKP"/>
    <property type="match status" value="1"/>
</dbReference>
<name>A0ABY9RCE7_9FLAO</name>
<dbReference type="RefSeq" id="WP_298660330.1">
    <property type="nucleotide sequence ID" value="NZ_CP133721.1"/>
</dbReference>
<dbReference type="Proteomes" id="UP001180481">
    <property type="component" value="Chromosome"/>
</dbReference>
<keyword evidence="4" id="KW-1185">Reference proteome</keyword>
<dbReference type="Gene3D" id="3.30.910.20">
    <property type="entry name" value="Skp domain"/>
    <property type="match status" value="1"/>
</dbReference>
<gene>
    <name evidence="3" type="ORF">RF683_10190</name>
</gene>
<protein>
    <submittedName>
        <fullName evidence="3">OmpH family outer membrane protein</fullName>
    </submittedName>
</protein>
<evidence type="ECO:0000313" key="3">
    <source>
        <dbReference type="EMBL" id="WMW77847.1"/>
    </source>
</evidence>
<accession>A0ABY9RCE7</accession>
<dbReference type="Pfam" id="PF03938">
    <property type="entry name" value="OmpH"/>
    <property type="match status" value="1"/>
</dbReference>
<evidence type="ECO:0000256" key="2">
    <source>
        <dbReference type="ARBA" id="ARBA00022729"/>
    </source>
</evidence>